<dbReference type="AlphaFoldDB" id="A0A8H3W075"/>
<evidence type="ECO:0000313" key="3">
    <source>
        <dbReference type="Proteomes" id="UP000434172"/>
    </source>
</evidence>
<dbReference type="InterPro" id="IPR011990">
    <property type="entry name" value="TPR-like_helical_dom_sf"/>
</dbReference>
<keyword evidence="1" id="KW-0175">Coiled coil</keyword>
<dbReference type="EMBL" id="WOWK01000137">
    <property type="protein sequence ID" value="KAF0317135.1"/>
    <property type="molecule type" value="Genomic_DNA"/>
</dbReference>
<evidence type="ECO:0000256" key="1">
    <source>
        <dbReference type="SAM" id="Coils"/>
    </source>
</evidence>
<sequence>MRKVTEFGSIIFVHGLGSNPDTTWLAKASLSEESTPGRQQFMNWVSDFLPEDLQASQRDIRMFFYNYDSYWKKDAVRSRLMTLGNELLEDIHGKIIVSETALIQAQMSQRSLQIVDRTKAILFLGTPHRGTSIGTWGWILAQALRPLGSNPLILADLGYDGFPLQDLHRHFIHATRDDPYVFNFFEKLPTVLFQLWFFRWQQFYVQEQSATYQGKNVRNIGLSVDHYGLNKFGCRLGGYDMVKSKLVEVCERSTRSPRRYYHVPLERCAVELQLELPKDHSAIREPVFEDPAVLAVNLWLHDRLESDEEWLVIVDNADDVSWGVRKIIPKGRRGSLIITSQDNRSVRLVNGACERVHVGLMSGSEGVAVLLKHIRLDTNSASTNIQQGCSDLAKRLGLLALAIDLAGACIGNDPSPQLALFQYLADYERHYTELLRKDDFRGLRPTEKTVWTVWDATIERISKENMDTRPDLLLTFIAQFKGGIVEEEMFRLASLGMAEVNTTLSNEPIDGAQYELQQFLSSTDKGWDDFKCRQAREALVRYNLLQKVEGHGGAWPGVSMHSLNLSIASINNFKDTENFQKFAMSNLGMIYFQEGRGKEAEELLVPVMTKTCTAGDSLINLQNILVVAISQRTRSQLKEAEKTLKDITETFEEVLGEEHQATLDITHELAITYVKQARFQEAEELELRVMKTIERTLGQDNPLRISSMANLAVIYAEMGRKKESNKLFRQIAQIKERSVALGHGDLGTLQNLSDLGTTYLAQGRLEGAEKTRVKYASSLAASYMYQGRLPQAEQLLVQLLPTMRKVLGEEDHTTLGTLNNLATTYHNQGRRKEAKNLLAGGLETMQRVFEEDSLSTLTAMNNLAVIYLEEGK</sequence>
<protein>
    <submittedName>
        <fullName evidence="2">Kinesin</fullName>
    </submittedName>
</protein>
<keyword evidence="3" id="KW-1185">Reference proteome</keyword>
<name>A0A8H3W075_9PEZI</name>
<organism evidence="2 3">
    <name type="scientific">Colletotrichum asianum</name>
    <dbReference type="NCBI Taxonomy" id="702518"/>
    <lineage>
        <taxon>Eukaryota</taxon>
        <taxon>Fungi</taxon>
        <taxon>Dikarya</taxon>
        <taxon>Ascomycota</taxon>
        <taxon>Pezizomycotina</taxon>
        <taxon>Sordariomycetes</taxon>
        <taxon>Hypocreomycetidae</taxon>
        <taxon>Glomerellales</taxon>
        <taxon>Glomerellaceae</taxon>
        <taxon>Colletotrichum</taxon>
        <taxon>Colletotrichum gloeosporioides species complex</taxon>
    </lineage>
</organism>
<dbReference type="Pfam" id="PF13424">
    <property type="entry name" value="TPR_12"/>
    <property type="match status" value="2"/>
</dbReference>
<feature type="coiled-coil region" evidence="1">
    <location>
        <begin position="630"/>
        <end position="657"/>
    </location>
</feature>
<proteinExistence type="predicted"/>
<evidence type="ECO:0000313" key="2">
    <source>
        <dbReference type="EMBL" id="KAF0317135.1"/>
    </source>
</evidence>
<accession>A0A8H3W075</accession>
<dbReference type="InterPro" id="IPR027417">
    <property type="entry name" value="P-loop_NTPase"/>
</dbReference>
<dbReference type="InterPro" id="IPR053137">
    <property type="entry name" value="NLR-like"/>
</dbReference>
<dbReference type="Proteomes" id="UP000434172">
    <property type="component" value="Unassembled WGS sequence"/>
</dbReference>
<dbReference type="SUPFAM" id="SSF48452">
    <property type="entry name" value="TPR-like"/>
    <property type="match status" value="3"/>
</dbReference>
<gene>
    <name evidence="2" type="ORF">GQ607_015652</name>
</gene>
<dbReference type="SUPFAM" id="SSF52540">
    <property type="entry name" value="P-loop containing nucleoside triphosphate hydrolases"/>
    <property type="match status" value="1"/>
</dbReference>
<dbReference type="OrthoDB" id="5225894at2759"/>
<dbReference type="Pfam" id="PF13374">
    <property type="entry name" value="TPR_10"/>
    <property type="match status" value="3"/>
</dbReference>
<dbReference type="PANTHER" id="PTHR46082:SF11">
    <property type="entry name" value="AAA+ ATPASE DOMAIN-CONTAINING PROTEIN-RELATED"/>
    <property type="match status" value="1"/>
</dbReference>
<dbReference type="PANTHER" id="PTHR46082">
    <property type="entry name" value="ATP/GTP-BINDING PROTEIN-RELATED"/>
    <property type="match status" value="1"/>
</dbReference>
<comment type="caution">
    <text evidence="2">The sequence shown here is derived from an EMBL/GenBank/DDBJ whole genome shotgun (WGS) entry which is preliminary data.</text>
</comment>
<dbReference type="Gene3D" id="1.25.40.10">
    <property type="entry name" value="Tetratricopeptide repeat domain"/>
    <property type="match status" value="2"/>
</dbReference>
<reference evidence="2 3" key="1">
    <citation type="submission" date="2019-12" db="EMBL/GenBank/DDBJ databases">
        <title>A genome sequence resource for the geographically widespread anthracnose pathogen Colletotrichum asianum.</title>
        <authorList>
            <person name="Meng Y."/>
        </authorList>
    </citation>
    <scope>NUCLEOTIDE SEQUENCE [LARGE SCALE GENOMIC DNA]</scope>
    <source>
        <strain evidence="2 3">ICMP 18580</strain>
    </source>
</reference>